<accession>A0A9N7UPL3</accession>
<comment type="caution">
    <text evidence="2">The sequence shown here is derived from an EMBL/GenBank/DDBJ whole genome shotgun (WGS) entry which is preliminary data.</text>
</comment>
<organism evidence="2 3">
    <name type="scientific">Pleuronectes platessa</name>
    <name type="common">European plaice</name>
    <dbReference type="NCBI Taxonomy" id="8262"/>
    <lineage>
        <taxon>Eukaryota</taxon>
        <taxon>Metazoa</taxon>
        <taxon>Chordata</taxon>
        <taxon>Craniata</taxon>
        <taxon>Vertebrata</taxon>
        <taxon>Euteleostomi</taxon>
        <taxon>Actinopterygii</taxon>
        <taxon>Neopterygii</taxon>
        <taxon>Teleostei</taxon>
        <taxon>Neoteleostei</taxon>
        <taxon>Acanthomorphata</taxon>
        <taxon>Carangaria</taxon>
        <taxon>Pleuronectiformes</taxon>
        <taxon>Pleuronectoidei</taxon>
        <taxon>Pleuronectidae</taxon>
        <taxon>Pleuronectes</taxon>
    </lineage>
</organism>
<reference evidence="2" key="1">
    <citation type="submission" date="2020-03" db="EMBL/GenBank/DDBJ databases">
        <authorList>
            <person name="Weist P."/>
        </authorList>
    </citation>
    <scope>NUCLEOTIDE SEQUENCE</scope>
</reference>
<evidence type="ECO:0000313" key="3">
    <source>
        <dbReference type="Proteomes" id="UP001153269"/>
    </source>
</evidence>
<evidence type="ECO:0000256" key="1">
    <source>
        <dbReference type="SAM" id="MobiDB-lite"/>
    </source>
</evidence>
<feature type="compositionally biased region" description="Low complexity" evidence="1">
    <location>
        <begin position="114"/>
        <end position="127"/>
    </location>
</feature>
<name>A0A9N7UPL3_PLEPL</name>
<protein>
    <submittedName>
        <fullName evidence="2">Uncharacterized protein</fullName>
    </submittedName>
</protein>
<gene>
    <name evidence="2" type="ORF">PLEPLA_LOCUS22008</name>
</gene>
<dbReference type="AlphaFoldDB" id="A0A9N7UPL3"/>
<proteinExistence type="predicted"/>
<evidence type="ECO:0000313" key="2">
    <source>
        <dbReference type="EMBL" id="CAB1433916.1"/>
    </source>
</evidence>
<feature type="region of interest" description="Disordered" evidence="1">
    <location>
        <begin position="99"/>
        <end position="127"/>
    </location>
</feature>
<keyword evidence="3" id="KW-1185">Reference proteome</keyword>
<dbReference type="Proteomes" id="UP001153269">
    <property type="component" value="Unassembled WGS sequence"/>
</dbReference>
<dbReference type="EMBL" id="CADEAL010001613">
    <property type="protein sequence ID" value="CAB1433916.1"/>
    <property type="molecule type" value="Genomic_DNA"/>
</dbReference>
<sequence length="127" mass="13533">MRDTARPLLRPLDSGRSILQEPRMLLMQSCGCGGSTLQSAVSPLVDCKPVNQPGCHAVLEPVQQRSCYRDADLSDLSGPDDTAETQAVRLQLGSMLSGIRTRANSPVRDKKPLRSGNSAAALSSGSR</sequence>